<keyword evidence="2" id="KW-1185">Reference proteome</keyword>
<name>A0ACB8CT92_DERSI</name>
<accession>A0ACB8CT92</accession>
<organism evidence="1 2">
    <name type="scientific">Dermacentor silvarum</name>
    <name type="common">Tick</name>
    <dbReference type="NCBI Taxonomy" id="543639"/>
    <lineage>
        <taxon>Eukaryota</taxon>
        <taxon>Metazoa</taxon>
        <taxon>Ecdysozoa</taxon>
        <taxon>Arthropoda</taxon>
        <taxon>Chelicerata</taxon>
        <taxon>Arachnida</taxon>
        <taxon>Acari</taxon>
        <taxon>Parasitiformes</taxon>
        <taxon>Ixodida</taxon>
        <taxon>Ixodoidea</taxon>
        <taxon>Ixodidae</taxon>
        <taxon>Rhipicephalinae</taxon>
        <taxon>Dermacentor</taxon>
    </lineage>
</organism>
<evidence type="ECO:0000313" key="2">
    <source>
        <dbReference type="Proteomes" id="UP000821865"/>
    </source>
</evidence>
<sequence>MASADFSPEGRPPESSTAQSGSLVPADLCTATGYFTGTPIGPLLTHCTATQRRKCDIIDHLPAFNEILFHANLQLREMYGRWADQLCISSLEDEHLLWPKADEAQLRQANALLRWLFKTHSCLQHVCVLSYEGSGREALYDGLKRNAYIRTLKMESLCIADSEDLYAQLCSLGGLEELEFAKLSSSKEKKKSVLSTLLSFCPSLTVLRISQVCADGDISGALLTALKSNSVLKELSVHGSVITSAEPDDFAEYLMYNTTLITLTITASTGNRRKSFRWSAEGLIRNKTIQNLNFNCIFFSTVTVPLAARLFTENKVLRSFKMVCSTTLAVVRGINCVCLLDALKSNEALERLLVPFSLLDPSQWVHFFWTMSRKERLQKLTVDVHKGACQHLRGMCRALEESGAETKVSLRTHNATSDLDLIQSKAFSKVELHCSPEDVQYICGLLLSSNHVTSVRLHVCTDHDELCSVVASYIRAAPLLRKLHLSLYTDDDDVDDGATRSWTAITESLSRSRNIIELRVDVDYDMGGNSLDDHKIQQLADVFRLSKTIRRAYFEADDDTVTASFFRFLSVNIGDNYILLKVNTNTEWTCDESTGQCFFAVWDTVRRNSDILTRAAQFMQGRPLDRRRICALERVRRHPPLLEELAKRLSLSVAEVSTMARRGIRSVEGLHSFMRHVGVVRRSVVCNRRQDGRPQLDTIGEDCWSLIRRYLTLEDVRVATAPAPISQQPSNEP</sequence>
<protein>
    <submittedName>
        <fullName evidence="1">Uncharacterized protein</fullName>
    </submittedName>
</protein>
<reference evidence="1" key="1">
    <citation type="submission" date="2020-05" db="EMBL/GenBank/DDBJ databases">
        <title>Large-scale comparative analyses of tick genomes elucidate their genetic diversity and vector capacities.</title>
        <authorList>
            <person name="Jia N."/>
            <person name="Wang J."/>
            <person name="Shi W."/>
            <person name="Du L."/>
            <person name="Sun Y."/>
            <person name="Zhan W."/>
            <person name="Jiang J."/>
            <person name="Wang Q."/>
            <person name="Zhang B."/>
            <person name="Ji P."/>
            <person name="Sakyi L.B."/>
            <person name="Cui X."/>
            <person name="Yuan T."/>
            <person name="Jiang B."/>
            <person name="Yang W."/>
            <person name="Lam T.T.-Y."/>
            <person name="Chang Q."/>
            <person name="Ding S."/>
            <person name="Wang X."/>
            <person name="Zhu J."/>
            <person name="Ruan X."/>
            <person name="Zhao L."/>
            <person name="Wei J."/>
            <person name="Que T."/>
            <person name="Du C."/>
            <person name="Cheng J."/>
            <person name="Dai P."/>
            <person name="Han X."/>
            <person name="Huang E."/>
            <person name="Gao Y."/>
            <person name="Liu J."/>
            <person name="Shao H."/>
            <person name="Ye R."/>
            <person name="Li L."/>
            <person name="Wei W."/>
            <person name="Wang X."/>
            <person name="Wang C."/>
            <person name="Yang T."/>
            <person name="Huo Q."/>
            <person name="Li W."/>
            <person name="Guo W."/>
            <person name="Chen H."/>
            <person name="Zhou L."/>
            <person name="Ni X."/>
            <person name="Tian J."/>
            <person name="Zhou Y."/>
            <person name="Sheng Y."/>
            <person name="Liu T."/>
            <person name="Pan Y."/>
            <person name="Xia L."/>
            <person name="Li J."/>
            <person name="Zhao F."/>
            <person name="Cao W."/>
        </authorList>
    </citation>
    <scope>NUCLEOTIDE SEQUENCE</scope>
    <source>
        <strain evidence="1">Dsil-2018</strain>
    </source>
</reference>
<dbReference type="Proteomes" id="UP000821865">
    <property type="component" value="Chromosome 5"/>
</dbReference>
<gene>
    <name evidence="1" type="ORF">HPB49_021400</name>
</gene>
<comment type="caution">
    <text evidence="1">The sequence shown here is derived from an EMBL/GenBank/DDBJ whole genome shotgun (WGS) entry which is preliminary data.</text>
</comment>
<proteinExistence type="predicted"/>
<dbReference type="EMBL" id="CM023474">
    <property type="protein sequence ID" value="KAH7950234.1"/>
    <property type="molecule type" value="Genomic_DNA"/>
</dbReference>
<evidence type="ECO:0000313" key="1">
    <source>
        <dbReference type="EMBL" id="KAH7950234.1"/>
    </source>
</evidence>